<keyword evidence="3 5" id="KW-0813">Transport</keyword>
<dbReference type="SUPFAM" id="SSF52833">
    <property type="entry name" value="Thioredoxin-like"/>
    <property type="match status" value="1"/>
</dbReference>
<dbReference type="InterPro" id="IPR011900">
    <property type="entry name" value="GRX_bact"/>
</dbReference>
<dbReference type="GO" id="GO:0005737">
    <property type="term" value="C:cytoplasm"/>
    <property type="evidence" value="ECO:0007669"/>
    <property type="project" value="TreeGrafter"/>
</dbReference>
<organism evidence="7 8">
    <name type="scientific">Aquabacter spiritensis</name>
    <dbReference type="NCBI Taxonomy" id="933073"/>
    <lineage>
        <taxon>Bacteria</taxon>
        <taxon>Pseudomonadati</taxon>
        <taxon>Pseudomonadota</taxon>
        <taxon>Alphaproteobacteria</taxon>
        <taxon>Hyphomicrobiales</taxon>
        <taxon>Xanthobacteraceae</taxon>
        <taxon>Aquabacter</taxon>
    </lineage>
</organism>
<dbReference type="AlphaFoldDB" id="A0A4V2UXP6"/>
<protein>
    <recommendedName>
        <fullName evidence="5">Glutaredoxin</fullName>
    </recommendedName>
</protein>
<evidence type="ECO:0000256" key="3">
    <source>
        <dbReference type="ARBA" id="ARBA00022448"/>
    </source>
</evidence>
<reference evidence="7 8" key="1">
    <citation type="submission" date="2019-03" db="EMBL/GenBank/DDBJ databases">
        <title>Genomic Encyclopedia of Type Strains, Phase IV (KMG-IV): sequencing the most valuable type-strain genomes for metagenomic binning, comparative biology and taxonomic classification.</title>
        <authorList>
            <person name="Goeker M."/>
        </authorList>
    </citation>
    <scope>NUCLEOTIDE SEQUENCE [LARGE SCALE GENOMIC DNA]</scope>
    <source>
        <strain evidence="7 8">DSM 9035</strain>
    </source>
</reference>
<dbReference type="GO" id="GO:0045454">
    <property type="term" value="P:cell redox homeostasis"/>
    <property type="evidence" value="ECO:0007669"/>
    <property type="project" value="InterPro"/>
</dbReference>
<sequence>MQQFGDGVLLRPAGVCMKAITIYTKSWCSYCHAAKELLRRKGWTFTEIDVTTDPAGQAEMTRLSGGSSSVPQIFIGETHVGGCDDLYALERAGHLDALAA</sequence>
<gene>
    <name evidence="7" type="ORF">EDC64_107135</name>
</gene>
<dbReference type="InterPro" id="IPR014025">
    <property type="entry name" value="Glutaredoxin_subgr"/>
</dbReference>
<keyword evidence="4 5" id="KW-0249">Electron transport</keyword>
<dbReference type="EMBL" id="SMAI01000007">
    <property type="protein sequence ID" value="TCT04318.1"/>
    <property type="molecule type" value="Genomic_DNA"/>
</dbReference>
<dbReference type="PANTHER" id="PTHR45694">
    <property type="entry name" value="GLUTAREDOXIN 2"/>
    <property type="match status" value="1"/>
</dbReference>
<evidence type="ECO:0000256" key="1">
    <source>
        <dbReference type="ARBA" id="ARBA00002549"/>
    </source>
</evidence>
<evidence type="ECO:0000313" key="7">
    <source>
        <dbReference type="EMBL" id="TCT04318.1"/>
    </source>
</evidence>
<dbReference type="Gene3D" id="3.40.30.10">
    <property type="entry name" value="Glutaredoxin"/>
    <property type="match status" value="1"/>
</dbReference>
<dbReference type="GO" id="GO:0034599">
    <property type="term" value="P:cellular response to oxidative stress"/>
    <property type="evidence" value="ECO:0007669"/>
    <property type="project" value="TreeGrafter"/>
</dbReference>
<evidence type="ECO:0000256" key="2">
    <source>
        <dbReference type="ARBA" id="ARBA00007787"/>
    </source>
</evidence>
<dbReference type="PROSITE" id="PS51354">
    <property type="entry name" value="GLUTAREDOXIN_2"/>
    <property type="match status" value="1"/>
</dbReference>
<evidence type="ECO:0000313" key="8">
    <source>
        <dbReference type="Proteomes" id="UP000294664"/>
    </source>
</evidence>
<name>A0A4V2UXP6_9HYPH</name>
<evidence type="ECO:0000256" key="5">
    <source>
        <dbReference type="RuleBase" id="RU364065"/>
    </source>
</evidence>
<dbReference type="CDD" id="cd03418">
    <property type="entry name" value="GRX_GRXb_1_3_like"/>
    <property type="match status" value="1"/>
</dbReference>
<comment type="caution">
    <text evidence="7">The sequence shown here is derived from an EMBL/GenBank/DDBJ whole genome shotgun (WGS) entry which is preliminary data.</text>
</comment>
<dbReference type="GO" id="GO:0015038">
    <property type="term" value="F:glutathione disulfide oxidoreductase activity"/>
    <property type="evidence" value="ECO:0007669"/>
    <property type="project" value="UniProtKB-UniRule"/>
</dbReference>
<comment type="function">
    <text evidence="1 5">Has a glutathione-disulfide oxidoreductase activity in the presence of NADPH and glutathione reductase. Reduces low molecular weight disulfides and proteins.</text>
</comment>
<keyword evidence="8" id="KW-1185">Reference proteome</keyword>
<accession>A0A4V2UXP6</accession>
<evidence type="ECO:0000259" key="6">
    <source>
        <dbReference type="Pfam" id="PF00462"/>
    </source>
</evidence>
<comment type="similarity">
    <text evidence="2 5">Belongs to the glutaredoxin family.</text>
</comment>
<feature type="domain" description="Glutaredoxin" evidence="6">
    <location>
        <begin position="20"/>
        <end position="80"/>
    </location>
</feature>
<dbReference type="InterPro" id="IPR002109">
    <property type="entry name" value="Glutaredoxin"/>
</dbReference>
<proteinExistence type="inferred from homology"/>
<dbReference type="Proteomes" id="UP000294664">
    <property type="component" value="Unassembled WGS sequence"/>
</dbReference>
<dbReference type="InterPro" id="IPR036249">
    <property type="entry name" value="Thioredoxin-like_sf"/>
</dbReference>
<dbReference type="PANTHER" id="PTHR45694:SF18">
    <property type="entry name" value="GLUTAREDOXIN-1-RELATED"/>
    <property type="match status" value="1"/>
</dbReference>
<keyword evidence="5" id="KW-0963">Cytoplasm</keyword>
<dbReference type="NCBIfam" id="TIGR02181">
    <property type="entry name" value="GRX_bact"/>
    <property type="match status" value="1"/>
</dbReference>
<evidence type="ECO:0000256" key="4">
    <source>
        <dbReference type="ARBA" id="ARBA00022982"/>
    </source>
</evidence>
<dbReference type="Pfam" id="PF00462">
    <property type="entry name" value="Glutaredoxin"/>
    <property type="match status" value="1"/>
</dbReference>
<keyword evidence="5" id="KW-0676">Redox-active center</keyword>
<dbReference type="PRINTS" id="PR00160">
    <property type="entry name" value="GLUTAREDOXIN"/>
</dbReference>